<evidence type="ECO:0000313" key="1">
    <source>
        <dbReference type="EMBL" id="KHN10802.1"/>
    </source>
</evidence>
<dbReference type="AlphaFoldDB" id="A0A0B2PTF5"/>
<accession>A0A0B2PTF5</accession>
<sequence>MNYVFFKQPWVEDAIVCYLNRKPAAGSVVK</sequence>
<organism evidence="1">
    <name type="scientific">Glycine soja</name>
    <name type="common">Wild soybean</name>
    <dbReference type="NCBI Taxonomy" id="3848"/>
    <lineage>
        <taxon>Eukaryota</taxon>
        <taxon>Viridiplantae</taxon>
        <taxon>Streptophyta</taxon>
        <taxon>Embryophyta</taxon>
        <taxon>Tracheophyta</taxon>
        <taxon>Spermatophyta</taxon>
        <taxon>Magnoliopsida</taxon>
        <taxon>eudicotyledons</taxon>
        <taxon>Gunneridae</taxon>
        <taxon>Pentapetalae</taxon>
        <taxon>rosids</taxon>
        <taxon>fabids</taxon>
        <taxon>Fabales</taxon>
        <taxon>Fabaceae</taxon>
        <taxon>Papilionoideae</taxon>
        <taxon>50 kb inversion clade</taxon>
        <taxon>NPAAA clade</taxon>
        <taxon>indigoferoid/millettioid clade</taxon>
        <taxon>Phaseoleae</taxon>
        <taxon>Glycine</taxon>
        <taxon>Glycine subgen. Soja</taxon>
    </lineage>
</organism>
<reference evidence="1" key="1">
    <citation type="submission" date="2014-07" db="EMBL/GenBank/DDBJ databases">
        <title>Identification of a novel salt tolerance gene in wild soybean by whole-genome sequencing.</title>
        <authorList>
            <person name="Lam H.-M."/>
            <person name="Qi X."/>
            <person name="Li M.-W."/>
            <person name="Liu X."/>
            <person name="Xie M."/>
            <person name="Ni M."/>
            <person name="Xu X."/>
        </authorList>
    </citation>
    <scope>NUCLEOTIDE SEQUENCE [LARGE SCALE GENOMIC DNA]</scope>
    <source>
        <tissue evidence="1">Root</tissue>
    </source>
</reference>
<name>A0A0B2PTF5_GLYSO</name>
<dbReference type="Proteomes" id="UP000053555">
    <property type="component" value="Unassembled WGS sequence"/>
</dbReference>
<gene>
    <name evidence="1" type="ORF">glysoja_027415</name>
</gene>
<dbReference type="EMBL" id="KN664134">
    <property type="protein sequence ID" value="KHN10802.1"/>
    <property type="molecule type" value="Genomic_DNA"/>
</dbReference>
<protein>
    <submittedName>
        <fullName evidence="1">Uncharacterized protein</fullName>
    </submittedName>
</protein>
<proteinExistence type="predicted"/>